<dbReference type="OrthoDB" id="438553at2759"/>
<feature type="compositionally biased region" description="Basic and acidic residues" evidence="2">
    <location>
        <begin position="206"/>
        <end position="217"/>
    </location>
</feature>
<keyword evidence="1" id="KW-0862">Zinc</keyword>
<feature type="compositionally biased region" description="Basic and acidic residues" evidence="2">
    <location>
        <begin position="126"/>
        <end position="140"/>
    </location>
</feature>
<dbReference type="InterPro" id="IPR000571">
    <property type="entry name" value="Znf_CCCH"/>
</dbReference>
<gene>
    <name evidence="4" type="ORF">EC973_007165</name>
</gene>
<dbReference type="Proteomes" id="UP000605846">
    <property type="component" value="Unassembled WGS sequence"/>
</dbReference>
<feature type="compositionally biased region" description="Basic and acidic residues" evidence="2">
    <location>
        <begin position="35"/>
        <end position="47"/>
    </location>
</feature>
<feature type="region of interest" description="Disordered" evidence="2">
    <location>
        <begin position="180"/>
        <end position="282"/>
    </location>
</feature>
<proteinExistence type="predicted"/>
<feature type="compositionally biased region" description="Basic residues" evidence="2">
    <location>
        <begin position="416"/>
        <end position="427"/>
    </location>
</feature>
<accession>A0A8H7ET27</accession>
<keyword evidence="1" id="KW-0863">Zinc-finger</keyword>
<evidence type="ECO:0000256" key="1">
    <source>
        <dbReference type="PROSITE-ProRule" id="PRU00723"/>
    </source>
</evidence>
<dbReference type="EMBL" id="JABAYA010000005">
    <property type="protein sequence ID" value="KAF7732060.1"/>
    <property type="molecule type" value="Genomic_DNA"/>
</dbReference>
<dbReference type="AlphaFoldDB" id="A0A8H7ET27"/>
<evidence type="ECO:0000313" key="4">
    <source>
        <dbReference type="EMBL" id="KAF7732060.1"/>
    </source>
</evidence>
<evidence type="ECO:0000259" key="3">
    <source>
        <dbReference type="PROSITE" id="PS50103"/>
    </source>
</evidence>
<feature type="compositionally biased region" description="Polar residues" evidence="2">
    <location>
        <begin position="259"/>
        <end position="275"/>
    </location>
</feature>
<feature type="domain" description="C3H1-type" evidence="3">
    <location>
        <begin position="370"/>
        <end position="404"/>
    </location>
</feature>
<reference evidence="4" key="1">
    <citation type="submission" date="2020-01" db="EMBL/GenBank/DDBJ databases">
        <title>Genome Sequencing of Three Apophysomyces-Like Fungal Strains Confirms a Novel Fungal Genus in the Mucoromycota with divergent Burkholderia-like Endosymbiotic Bacteria.</title>
        <authorList>
            <person name="Stajich J.E."/>
            <person name="Macias A.M."/>
            <person name="Carter-House D."/>
            <person name="Lovett B."/>
            <person name="Kasson L.R."/>
            <person name="Berry K."/>
            <person name="Grigoriev I."/>
            <person name="Chang Y."/>
            <person name="Spatafora J."/>
            <person name="Kasson M.T."/>
        </authorList>
    </citation>
    <scope>NUCLEOTIDE SEQUENCE</scope>
    <source>
        <strain evidence="4">NRRL A-21654</strain>
    </source>
</reference>
<feature type="region of interest" description="Disordered" evidence="2">
    <location>
        <begin position="404"/>
        <end position="427"/>
    </location>
</feature>
<feature type="region of interest" description="Disordered" evidence="2">
    <location>
        <begin position="24"/>
        <end position="51"/>
    </location>
</feature>
<organism evidence="4 5">
    <name type="scientific">Apophysomyces ossiformis</name>
    <dbReference type="NCBI Taxonomy" id="679940"/>
    <lineage>
        <taxon>Eukaryota</taxon>
        <taxon>Fungi</taxon>
        <taxon>Fungi incertae sedis</taxon>
        <taxon>Mucoromycota</taxon>
        <taxon>Mucoromycotina</taxon>
        <taxon>Mucoromycetes</taxon>
        <taxon>Mucorales</taxon>
        <taxon>Mucorineae</taxon>
        <taxon>Mucoraceae</taxon>
        <taxon>Apophysomyces</taxon>
    </lineage>
</organism>
<dbReference type="Gene3D" id="4.10.1000.40">
    <property type="match status" value="1"/>
</dbReference>
<feature type="compositionally biased region" description="Low complexity" evidence="2">
    <location>
        <begin position="229"/>
        <end position="244"/>
    </location>
</feature>
<keyword evidence="5" id="KW-1185">Reference proteome</keyword>
<sequence length="427" mass="47518">MGSVAVITVGSILYLSLFRERKGYEGNSRKPTKSKSREIQPKAKVEKPPVAVDVSTTRGIEQDTVVAQVEQSQKEVILNEKEIAKKDTTEATINVEEKTDLTESAVIVEKEETTVVETEASIVETERSAVVETTEERSVAEETIAENTKEAEQAVAEPASETKVEDQSVKEVVSAIVSEVQDTLSQDDSAKETDAEWSAILPSEETAEKEAEKKESISAETPSADETKASSPAPSQTSSSSSSTENAVSLTPGDRTQPKTKNQSAIRTSPYATTSNNNNNNVGYYWGQPSQYKSDWAQLFTLPQQQADMNSHSYYSRSIPSLPSAVDVLPDAQYEFTPSKKKRMSRPEQIEQQRQTYIPPMKSRCIYWPSCTNKNCKFAHPTKQCREGDNCTYGERCMFLHARDMEQPTRPARNQQARRSRSRTTDN</sequence>
<keyword evidence="1" id="KW-0479">Metal-binding</keyword>
<dbReference type="PROSITE" id="PS50103">
    <property type="entry name" value="ZF_C3H1"/>
    <property type="match status" value="1"/>
</dbReference>
<dbReference type="Pfam" id="PF14608">
    <property type="entry name" value="zf-CCCH_2"/>
    <property type="match status" value="2"/>
</dbReference>
<name>A0A8H7ET27_9FUNG</name>
<feature type="zinc finger region" description="C3H1-type" evidence="1">
    <location>
        <begin position="370"/>
        <end position="404"/>
    </location>
</feature>
<evidence type="ECO:0000313" key="5">
    <source>
        <dbReference type="Proteomes" id="UP000605846"/>
    </source>
</evidence>
<feature type="region of interest" description="Disordered" evidence="2">
    <location>
        <begin position="126"/>
        <end position="167"/>
    </location>
</feature>
<comment type="caution">
    <text evidence="4">The sequence shown here is derived from an EMBL/GenBank/DDBJ whole genome shotgun (WGS) entry which is preliminary data.</text>
</comment>
<dbReference type="GO" id="GO:0008270">
    <property type="term" value="F:zinc ion binding"/>
    <property type="evidence" value="ECO:0007669"/>
    <property type="project" value="UniProtKB-KW"/>
</dbReference>
<evidence type="ECO:0000256" key="2">
    <source>
        <dbReference type="SAM" id="MobiDB-lite"/>
    </source>
</evidence>
<protein>
    <recommendedName>
        <fullName evidence="3">C3H1-type domain-containing protein</fullName>
    </recommendedName>
</protein>